<dbReference type="EMBL" id="BKCJ010004276">
    <property type="protein sequence ID" value="GEU60065.1"/>
    <property type="molecule type" value="Genomic_DNA"/>
</dbReference>
<dbReference type="PANTHER" id="PTHR47150">
    <property type="entry name" value="OS12G0169200 PROTEIN"/>
    <property type="match status" value="1"/>
</dbReference>
<evidence type="ECO:0000313" key="1">
    <source>
        <dbReference type="EMBL" id="GEU60065.1"/>
    </source>
</evidence>
<dbReference type="InterPro" id="IPR006912">
    <property type="entry name" value="Harbinger_derived_prot"/>
</dbReference>
<proteinExistence type="predicted"/>
<dbReference type="AlphaFoldDB" id="A0A6L2LIQ5"/>
<reference evidence="1" key="1">
    <citation type="journal article" date="2019" name="Sci. Rep.">
        <title>Draft genome of Tanacetum cinerariifolium, the natural source of mosquito coil.</title>
        <authorList>
            <person name="Yamashiro T."/>
            <person name="Shiraishi A."/>
            <person name="Satake H."/>
            <person name="Nakayama K."/>
        </authorList>
    </citation>
    <scope>NUCLEOTIDE SEQUENCE</scope>
</reference>
<comment type="caution">
    <text evidence="1">The sequence shown here is derived from an EMBL/GenBank/DDBJ whole genome shotgun (WGS) entry which is preliminary data.</text>
</comment>
<accession>A0A6L2LIQ5</accession>
<organism evidence="1">
    <name type="scientific">Tanacetum cinerariifolium</name>
    <name type="common">Dalmatian daisy</name>
    <name type="synonym">Chrysanthemum cinerariifolium</name>
    <dbReference type="NCBI Taxonomy" id="118510"/>
    <lineage>
        <taxon>Eukaryota</taxon>
        <taxon>Viridiplantae</taxon>
        <taxon>Streptophyta</taxon>
        <taxon>Embryophyta</taxon>
        <taxon>Tracheophyta</taxon>
        <taxon>Spermatophyta</taxon>
        <taxon>Magnoliopsida</taxon>
        <taxon>eudicotyledons</taxon>
        <taxon>Gunneridae</taxon>
        <taxon>Pentapetalae</taxon>
        <taxon>asterids</taxon>
        <taxon>campanulids</taxon>
        <taxon>Asterales</taxon>
        <taxon>Asteraceae</taxon>
        <taxon>Asteroideae</taxon>
        <taxon>Anthemideae</taxon>
        <taxon>Anthemidinae</taxon>
        <taxon>Tanacetum</taxon>
    </lineage>
</organism>
<evidence type="ECO:0008006" key="2">
    <source>
        <dbReference type="Google" id="ProtNLM"/>
    </source>
</evidence>
<sequence>MDPNNPNTNTYDPNNHDTTNTYDHCDVYFQDDRERYIRGAAYEQFVAMCDQEAGGSGSASKRTKTYIPRKREEAEQRLIDDYFDDDETSFKYLEENYRRREAVADQKSWIWHAYFEVPRANNGLNVLYGSPLFDDELADRALECSFIVNRHTHKKGYYLAYDIYPTCGTFVKTFSIVRDEKTLKFNRVQESSRKDIERAFEVLQGFEVNFREMLVNPQPHIQRTWIDRCDLHVRKTK</sequence>
<gene>
    <name evidence="1" type="ORF">Tci_032043</name>
</gene>
<dbReference type="Pfam" id="PF04827">
    <property type="entry name" value="Plant_tran"/>
    <property type="match status" value="1"/>
</dbReference>
<protein>
    <recommendedName>
        <fullName evidence="2">Protein ALP1-like</fullName>
    </recommendedName>
</protein>
<name>A0A6L2LIQ5_TANCI</name>
<dbReference type="PANTHER" id="PTHR47150:SF4">
    <property type="entry name" value="HARBINGER TRANSPOSASE-DERIVED PROTEIN-RELATED"/>
    <property type="match status" value="1"/>
</dbReference>